<dbReference type="InterPro" id="IPR029071">
    <property type="entry name" value="Ubiquitin-like_domsf"/>
</dbReference>
<dbReference type="AlphaFoldDB" id="A0AA36H4H6"/>
<organism evidence="4 5">
    <name type="scientific">Cylicocyclus nassatus</name>
    <name type="common">Nematode worm</name>
    <dbReference type="NCBI Taxonomy" id="53992"/>
    <lineage>
        <taxon>Eukaryota</taxon>
        <taxon>Metazoa</taxon>
        <taxon>Ecdysozoa</taxon>
        <taxon>Nematoda</taxon>
        <taxon>Chromadorea</taxon>
        <taxon>Rhabditida</taxon>
        <taxon>Rhabditina</taxon>
        <taxon>Rhabditomorpha</taxon>
        <taxon>Strongyloidea</taxon>
        <taxon>Strongylidae</taxon>
        <taxon>Cylicocyclus</taxon>
    </lineage>
</organism>
<feature type="transmembrane region" description="Helical" evidence="2">
    <location>
        <begin position="66"/>
        <end position="88"/>
    </location>
</feature>
<feature type="region of interest" description="Disordered" evidence="1">
    <location>
        <begin position="690"/>
        <end position="716"/>
    </location>
</feature>
<dbReference type="PROSITE" id="PS50033">
    <property type="entry name" value="UBX"/>
    <property type="match status" value="1"/>
</dbReference>
<evidence type="ECO:0000313" key="5">
    <source>
        <dbReference type="Proteomes" id="UP001176961"/>
    </source>
</evidence>
<protein>
    <recommendedName>
        <fullName evidence="3">UBX domain-containing protein</fullName>
    </recommendedName>
</protein>
<dbReference type="SUPFAM" id="SSF54236">
    <property type="entry name" value="Ubiquitin-like"/>
    <property type="match status" value="1"/>
</dbReference>
<dbReference type="CDD" id="cd16119">
    <property type="entry name" value="UBX_UBXN6"/>
    <property type="match status" value="1"/>
</dbReference>
<dbReference type="GO" id="GO:0005737">
    <property type="term" value="C:cytoplasm"/>
    <property type="evidence" value="ECO:0007669"/>
    <property type="project" value="TreeGrafter"/>
</dbReference>
<dbReference type="Proteomes" id="UP001176961">
    <property type="component" value="Unassembled WGS sequence"/>
</dbReference>
<keyword evidence="2" id="KW-1133">Transmembrane helix</keyword>
<dbReference type="CDD" id="cd10460">
    <property type="entry name" value="PUB_UBXD1"/>
    <property type="match status" value="1"/>
</dbReference>
<keyword evidence="2" id="KW-0812">Transmembrane</keyword>
<dbReference type="SMART" id="SM00580">
    <property type="entry name" value="PUG"/>
    <property type="match status" value="1"/>
</dbReference>
<keyword evidence="5" id="KW-1185">Reference proteome</keyword>
<gene>
    <name evidence="4" type="ORF">CYNAS_LOCUS15507</name>
</gene>
<accession>A0AA36H4H6</accession>
<feature type="region of interest" description="Disordered" evidence="1">
    <location>
        <begin position="626"/>
        <end position="661"/>
    </location>
</feature>
<dbReference type="InterPro" id="IPR042774">
    <property type="entry name" value="UBXN6_PUB"/>
</dbReference>
<evidence type="ECO:0000256" key="1">
    <source>
        <dbReference type="SAM" id="MobiDB-lite"/>
    </source>
</evidence>
<evidence type="ECO:0000259" key="3">
    <source>
        <dbReference type="PROSITE" id="PS50033"/>
    </source>
</evidence>
<dbReference type="InterPro" id="IPR001012">
    <property type="entry name" value="UBX_dom"/>
</dbReference>
<keyword evidence="2" id="KW-0472">Membrane</keyword>
<proteinExistence type="predicted"/>
<name>A0AA36H4H6_CYLNA</name>
<dbReference type="InterPro" id="IPR036339">
    <property type="entry name" value="PUB-like_dom_sf"/>
</dbReference>
<dbReference type="Gene3D" id="3.10.20.90">
    <property type="entry name" value="Phosphatidylinositol 3-kinase Catalytic Subunit, Chain A, domain 1"/>
    <property type="match status" value="1"/>
</dbReference>
<dbReference type="PANTHER" id="PTHR23153">
    <property type="entry name" value="UBX-RELATED"/>
    <property type="match status" value="1"/>
</dbReference>
<reference evidence="4" key="1">
    <citation type="submission" date="2023-07" db="EMBL/GenBank/DDBJ databases">
        <authorList>
            <consortium name="CYATHOMIX"/>
        </authorList>
    </citation>
    <scope>NUCLEOTIDE SEQUENCE</scope>
    <source>
        <strain evidence="4">N/A</strain>
    </source>
</reference>
<feature type="domain" description="UBX" evidence="3">
    <location>
        <begin position="493"/>
        <end position="563"/>
    </location>
</feature>
<evidence type="ECO:0000313" key="4">
    <source>
        <dbReference type="EMBL" id="CAJ0603524.1"/>
    </source>
</evidence>
<dbReference type="Pfam" id="PF00789">
    <property type="entry name" value="UBX"/>
    <property type="match status" value="1"/>
</dbReference>
<comment type="caution">
    <text evidence="4">The sequence shown here is derived from an EMBL/GenBank/DDBJ whole genome shotgun (WGS) entry which is preliminary data.</text>
</comment>
<dbReference type="PANTHER" id="PTHR23153:SF38">
    <property type="entry name" value="UBX DOMAIN-CONTAINING PROTEIN 6"/>
    <property type="match status" value="1"/>
</dbReference>
<evidence type="ECO:0000256" key="2">
    <source>
        <dbReference type="SAM" id="Phobius"/>
    </source>
</evidence>
<dbReference type="InterPro" id="IPR018997">
    <property type="entry name" value="PUB_domain"/>
</dbReference>
<dbReference type="Pfam" id="PF09409">
    <property type="entry name" value="PUB"/>
    <property type="match status" value="1"/>
</dbReference>
<dbReference type="SUPFAM" id="SSF143503">
    <property type="entry name" value="PUG domain-like"/>
    <property type="match status" value="1"/>
</dbReference>
<dbReference type="Gene3D" id="1.20.58.2190">
    <property type="match status" value="1"/>
</dbReference>
<sequence>MGDSQNSLASTQPSESDDLGVIQESVIQDTTTKGEVPQAGTLFYYLDLLITNISQKYDIDRIQISLLLLLLFLLASFCLCIAIAWRYYSPIIIDFALKEEQERVRRNSERDKQDREKSRRYTLFDRCNLHSCNIHYVLYRKRVTMDAFKNFLKKKKVEKHFKKSGPGQKLDTGSSTPVPSITAGAAQGGGIDRIAASDIAAQAAMKRLYKEPPKISSSQKKIQMIAQRELEEERRRQDPNYAMEQLGLQEKRPGPEVREFEHADVIKGVYFTCELLGGDEAMTKPDLMQALEEFLISHLSTKDEDTVVPAVLLLYSLNKKQPKETAVETIGKYLQNIIENPEEPKFRRIRLSNKAFQERVAAVKGGREFLTAVGFEEKMQPFKEGDEPEPFLVMNEEAALNTGKLIAALEMLRDGQSVPIKVSRETSIFALRENERVPVPRLPPDFFDLTPEEIKREQQMRTEEMNRNLMLRTREMRERDEKLRQYTYKYTLVRIRLPDRYVLQGTFGCYEPLSAVREYVAKHLANEAALFSLRNPVKGGEPLGDESKTLAALGLAPAVVLHLDFDEPMNGPSSILLLNSTKNQKKPVIEPVQPSGILGKLRSFLPKIATANQELNRSGAEKLDVDVTKVESDIDESDTSTDDADSSEELESNEDEKPKVEFNLSLFRAAKTGDENDIDLKPEVEQVPEGFREAGDSQSCSDSPVGKRPKRLVEEL</sequence>
<dbReference type="EMBL" id="CATQJL010000305">
    <property type="protein sequence ID" value="CAJ0603524.1"/>
    <property type="molecule type" value="Genomic_DNA"/>
</dbReference>
<feature type="compositionally biased region" description="Acidic residues" evidence="1">
    <location>
        <begin position="633"/>
        <end position="654"/>
    </location>
</feature>